<dbReference type="EC" id="2.7.7.65" evidence="1"/>
<sequence length="426" mass="46279">MGAIHRNDGNHPRRSTGGRWSRNGSFIIDGKGMVLGFDEGMEALTGWNAASVVGHGHRSRAAGRIKENRRAEARPQLFAGTVEIPEDHAATLMRIHCRDGSSLDVEANVRRLAGQGLRAQITVQRVVARSGPNEGEMPVGEIDPLTGLLHADAFSVLLEKEVEHAGITANPVALILADIDHLRNINDKLGYEEGNTVLRKVAEILRAAAGDAGIPGRLENDDFAILLPGSGRGDSRQMAAAVRSTVERYRFFPRNLWPGKITLSLGSASFPADALNPQALLGRAREALDEARALGRNRVWCYLRRPRVPVQVPVYFEGTESLLVGYTRDLSPSGVFVQTSAPIDIGMRCALNFPLPGHQGNVHVIGKVVRAVPPELSPEYTAMIPIPGMGLEFEQFGGPEDQLAIDTFLHEWEATTQRPESGPLSF</sequence>
<dbReference type="Gene3D" id="3.30.70.270">
    <property type="match status" value="1"/>
</dbReference>
<gene>
    <name evidence="6" type="ORF">IFK94_12385</name>
</gene>
<evidence type="ECO:0000256" key="1">
    <source>
        <dbReference type="ARBA" id="ARBA00012528"/>
    </source>
</evidence>
<feature type="domain" description="GGDEF" evidence="5">
    <location>
        <begin position="170"/>
        <end position="304"/>
    </location>
</feature>
<protein>
    <recommendedName>
        <fullName evidence="1">diguanylate cyclase</fullName>
        <ecNumber evidence="1">2.7.7.65</ecNumber>
    </recommendedName>
</protein>
<dbReference type="InterPro" id="IPR050469">
    <property type="entry name" value="Diguanylate_Cyclase"/>
</dbReference>
<dbReference type="SUPFAM" id="SSF55785">
    <property type="entry name" value="PYP-like sensor domain (PAS domain)"/>
    <property type="match status" value="1"/>
</dbReference>
<dbReference type="PROSITE" id="PS50887">
    <property type="entry name" value="GGDEF"/>
    <property type="match status" value="1"/>
</dbReference>
<dbReference type="InterPro" id="IPR029787">
    <property type="entry name" value="Nucleotide_cyclase"/>
</dbReference>
<dbReference type="PROSITE" id="PS50112">
    <property type="entry name" value="PAS"/>
    <property type="match status" value="1"/>
</dbReference>
<dbReference type="Pfam" id="PF00990">
    <property type="entry name" value="GGDEF"/>
    <property type="match status" value="1"/>
</dbReference>
<proteinExistence type="predicted"/>
<dbReference type="GO" id="GO:0052621">
    <property type="term" value="F:diguanylate cyclase activity"/>
    <property type="evidence" value="ECO:0007669"/>
    <property type="project" value="UniProtKB-EC"/>
</dbReference>
<dbReference type="Proteomes" id="UP000648239">
    <property type="component" value="Unassembled WGS sequence"/>
</dbReference>
<dbReference type="PANTHER" id="PTHR45138:SF9">
    <property type="entry name" value="DIGUANYLATE CYCLASE DGCM-RELATED"/>
    <property type="match status" value="1"/>
</dbReference>
<dbReference type="GO" id="GO:1902201">
    <property type="term" value="P:negative regulation of bacterial-type flagellum-dependent cell motility"/>
    <property type="evidence" value="ECO:0007669"/>
    <property type="project" value="TreeGrafter"/>
</dbReference>
<comment type="caution">
    <text evidence="6">The sequence shown here is derived from an EMBL/GenBank/DDBJ whole genome shotgun (WGS) entry which is preliminary data.</text>
</comment>
<dbReference type="InterPro" id="IPR009875">
    <property type="entry name" value="PilZ_domain"/>
</dbReference>
<comment type="catalytic activity">
    <reaction evidence="2">
        <text>2 GTP = 3',3'-c-di-GMP + 2 diphosphate</text>
        <dbReference type="Rhea" id="RHEA:24898"/>
        <dbReference type="ChEBI" id="CHEBI:33019"/>
        <dbReference type="ChEBI" id="CHEBI:37565"/>
        <dbReference type="ChEBI" id="CHEBI:58805"/>
        <dbReference type="EC" id="2.7.7.65"/>
    </reaction>
</comment>
<dbReference type="CDD" id="cd01949">
    <property type="entry name" value="GGDEF"/>
    <property type="match status" value="1"/>
</dbReference>
<reference evidence="6 7" key="1">
    <citation type="submission" date="2020-08" db="EMBL/GenBank/DDBJ databases">
        <title>Acidobacteriota in marine sediments use diverse sulfur dissimilation pathways.</title>
        <authorList>
            <person name="Wasmund K."/>
        </authorList>
    </citation>
    <scope>NUCLEOTIDE SEQUENCE [LARGE SCALE GENOMIC DNA]</scope>
    <source>
        <strain evidence="6">MAG AM4</strain>
    </source>
</reference>
<feature type="compositionally biased region" description="Basic and acidic residues" evidence="3">
    <location>
        <begin position="1"/>
        <end position="11"/>
    </location>
</feature>
<dbReference type="GO" id="GO:0005886">
    <property type="term" value="C:plasma membrane"/>
    <property type="evidence" value="ECO:0007669"/>
    <property type="project" value="TreeGrafter"/>
</dbReference>
<dbReference type="GO" id="GO:0043709">
    <property type="term" value="P:cell adhesion involved in single-species biofilm formation"/>
    <property type="evidence" value="ECO:0007669"/>
    <property type="project" value="TreeGrafter"/>
</dbReference>
<dbReference type="GO" id="GO:0035438">
    <property type="term" value="F:cyclic-di-GMP binding"/>
    <property type="evidence" value="ECO:0007669"/>
    <property type="project" value="InterPro"/>
</dbReference>
<dbReference type="InterPro" id="IPR000014">
    <property type="entry name" value="PAS"/>
</dbReference>
<organism evidence="6 7">
    <name type="scientific">Candidatus Polarisedimenticola svalbardensis</name>
    <dbReference type="NCBI Taxonomy" id="2886004"/>
    <lineage>
        <taxon>Bacteria</taxon>
        <taxon>Pseudomonadati</taxon>
        <taxon>Acidobacteriota</taxon>
        <taxon>Candidatus Polarisedimenticolia</taxon>
        <taxon>Candidatus Polarisedimenticolales</taxon>
        <taxon>Candidatus Polarisedimenticolaceae</taxon>
        <taxon>Candidatus Polarisedimenticola</taxon>
    </lineage>
</organism>
<evidence type="ECO:0000313" key="7">
    <source>
        <dbReference type="Proteomes" id="UP000648239"/>
    </source>
</evidence>
<evidence type="ECO:0000256" key="3">
    <source>
        <dbReference type="SAM" id="MobiDB-lite"/>
    </source>
</evidence>
<dbReference type="Gene3D" id="3.30.450.20">
    <property type="entry name" value="PAS domain"/>
    <property type="match status" value="1"/>
</dbReference>
<dbReference type="InterPro" id="IPR000160">
    <property type="entry name" value="GGDEF_dom"/>
</dbReference>
<dbReference type="InterPro" id="IPR035965">
    <property type="entry name" value="PAS-like_dom_sf"/>
</dbReference>
<dbReference type="AlphaFoldDB" id="A0A8J6XUV9"/>
<evidence type="ECO:0000256" key="2">
    <source>
        <dbReference type="ARBA" id="ARBA00034247"/>
    </source>
</evidence>
<dbReference type="EMBL" id="JACXWD010000049">
    <property type="protein sequence ID" value="MBD3868917.1"/>
    <property type="molecule type" value="Genomic_DNA"/>
</dbReference>
<dbReference type="SUPFAM" id="SSF55073">
    <property type="entry name" value="Nucleotide cyclase"/>
    <property type="match status" value="1"/>
</dbReference>
<dbReference type="InterPro" id="IPR043128">
    <property type="entry name" value="Rev_trsase/Diguanyl_cyclase"/>
</dbReference>
<evidence type="ECO:0000313" key="6">
    <source>
        <dbReference type="EMBL" id="MBD3868917.1"/>
    </source>
</evidence>
<dbReference type="Gene3D" id="2.40.10.220">
    <property type="entry name" value="predicted glycosyltransferase like domains"/>
    <property type="match status" value="1"/>
</dbReference>
<dbReference type="SUPFAM" id="SSF141371">
    <property type="entry name" value="PilZ domain-like"/>
    <property type="match status" value="1"/>
</dbReference>
<feature type="domain" description="PAS" evidence="4">
    <location>
        <begin position="26"/>
        <end position="54"/>
    </location>
</feature>
<name>A0A8J6XUV9_9BACT</name>
<evidence type="ECO:0000259" key="5">
    <source>
        <dbReference type="PROSITE" id="PS50887"/>
    </source>
</evidence>
<evidence type="ECO:0000259" key="4">
    <source>
        <dbReference type="PROSITE" id="PS50112"/>
    </source>
</evidence>
<feature type="region of interest" description="Disordered" evidence="3">
    <location>
        <begin position="1"/>
        <end position="22"/>
    </location>
</feature>
<dbReference type="Pfam" id="PF07238">
    <property type="entry name" value="PilZ"/>
    <property type="match status" value="1"/>
</dbReference>
<dbReference type="NCBIfam" id="TIGR00254">
    <property type="entry name" value="GGDEF"/>
    <property type="match status" value="1"/>
</dbReference>
<dbReference type="PANTHER" id="PTHR45138">
    <property type="entry name" value="REGULATORY COMPONENTS OF SENSORY TRANSDUCTION SYSTEM"/>
    <property type="match status" value="1"/>
</dbReference>
<dbReference type="SMART" id="SM00267">
    <property type="entry name" value="GGDEF"/>
    <property type="match status" value="1"/>
</dbReference>
<accession>A0A8J6XUV9</accession>